<gene>
    <name evidence="1" type="ORF">HYC85_012309</name>
</gene>
<evidence type="ECO:0000313" key="2">
    <source>
        <dbReference type="Proteomes" id="UP000593564"/>
    </source>
</evidence>
<dbReference type="AlphaFoldDB" id="A0A7J7HES9"/>
<name>A0A7J7HES9_CAMSI</name>
<dbReference type="EMBL" id="JACBKZ010000005">
    <property type="protein sequence ID" value="KAF5950316.1"/>
    <property type="molecule type" value="Genomic_DNA"/>
</dbReference>
<keyword evidence="2" id="KW-1185">Reference proteome</keyword>
<protein>
    <submittedName>
        <fullName evidence="1">Uncharacterized protein</fullName>
    </submittedName>
</protein>
<evidence type="ECO:0000313" key="1">
    <source>
        <dbReference type="EMBL" id="KAF5950316.1"/>
    </source>
</evidence>
<dbReference type="Proteomes" id="UP000593564">
    <property type="component" value="Unassembled WGS sequence"/>
</dbReference>
<accession>A0A7J7HES9</accession>
<proteinExistence type="predicted"/>
<reference evidence="1 2" key="2">
    <citation type="submission" date="2020-07" db="EMBL/GenBank/DDBJ databases">
        <title>Genome assembly of wild tea tree DASZ reveals pedigree and selection history of tea varieties.</title>
        <authorList>
            <person name="Zhang W."/>
        </authorList>
    </citation>
    <scope>NUCLEOTIDE SEQUENCE [LARGE SCALE GENOMIC DNA]</scope>
    <source>
        <strain evidence="2">cv. G240</strain>
        <tissue evidence="1">Leaf</tissue>
    </source>
</reference>
<reference evidence="2" key="1">
    <citation type="journal article" date="2020" name="Nat. Commun.">
        <title>Genome assembly of wild tea tree DASZ reveals pedigree and selection history of tea varieties.</title>
        <authorList>
            <person name="Zhang W."/>
            <person name="Zhang Y."/>
            <person name="Qiu H."/>
            <person name="Guo Y."/>
            <person name="Wan H."/>
            <person name="Zhang X."/>
            <person name="Scossa F."/>
            <person name="Alseekh S."/>
            <person name="Zhang Q."/>
            <person name="Wang P."/>
            <person name="Xu L."/>
            <person name="Schmidt M.H."/>
            <person name="Jia X."/>
            <person name="Li D."/>
            <person name="Zhu A."/>
            <person name="Guo F."/>
            <person name="Chen W."/>
            <person name="Ni D."/>
            <person name="Usadel B."/>
            <person name="Fernie A.R."/>
            <person name="Wen W."/>
        </authorList>
    </citation>
    <scope>NUCLEOTIDE SEQUENCE [LARGE SCALE GENOMIC DNA]</scope>
    <source>
        <strain evidence="2">cv. G240</strain>
    </source>
</reference>
<sequence length="104" mass="11605">MEGIDKTIRSREERAKRKGSKIDFGHFDLVHSRDTLLLLLDKPYNKDDDVIKTTSFETRNAISGTYLASQRFASSAALLVGDPTAMRDHEMFVLIEDTAGSTVA</sequence>
<comment type="caution">
    <text evidence="1">The sequence shown here is derived from an EMBL/GenBank/DDBJ whole genome shotgun (WGS) entry which is preliminary data.</text>
</comment>
<organism evidence="1 2">
    <name type="scientific">Camellia sinensis</name>
    <name type="common">Tea plant</name>
    <name type="synonym">Thea sinensis</name>
    <dbReference type="NCBI Taxonomy" id="4442"/>
    <lineage>
        <taxon>Eukaryota</taxon>
        <taxon>Viridiplantae</taxon>
        <taxon>Streptophyta</taxon>
        <taxon>Embryophyta</taxon>
        <taxon>Tracheophyta</taxon>
        <taxon>Spermatophyta</taxon>
        <taxon>Magnoliopsida</taxon>
        <taxon>eudicotyledons</taxon>
        <taxon>Gunneridae</taxon>
        <taxon>Pentapetalae</taxon>
        <taxon>asterids</taxon>
        <taxon>Ericales</taxon>
        <taxon>Theaceae</taxon>
        <taxon>Camellia</taxon>
    </lineage>
</organism>